<comment type="caution">
    <text evidence="1">The sequence shown here is derived from an EMBL/GenBank/DDBJ whole genome shotgun (WGS) entry which is preliminary data.</text>
</comment>
<dbReference type="InterPro" id="IPR012337">
    <property type="entry name" value="RNaseH-like_sf"/>
</dbReference>
<accession>A0AAD9JH04</accession>
<dbReference type="Proteomes" id="UP001209878">
    <property type="component" value="Unassembled WGS sequence"/>
</dbReference>
<keyword evidence="2" id="KW-1185">Reference proteome</keyword>
<evidence type="ECO:0008006" key="3">
    <source>
        <dbReference type="Google" id="ProtNLM"/>
    </source>
</evidence>
<evidence type="ECO:0000313" key="1">
    <source>
        <dbReference type="EMBL" id="KAK2152989.1"/>
    </source>
</evidence>
<dbReference type="EMBL" id="JAODUO010002371">
    <property type="protein sequence ID" value="KAK2152989.1"/>
    <property type="molecule type" value="Genomic_DNA"/>
</dbReference>
<gene>
    <name evidence="1" type="ORF">NP493_2370g00021</name>
</gene>
<protein>
    <recommendedName>
        <fullName evidence="3">RNase H type-1 domain-containing protein</fullName>
    </recommendedName>
</protein>
<proteinExistence type="predicted"/>
<organism evidence="1 2">
    <name type="scientific">Ridgeia piscesae</name>
    <name type="common">Tubeworm</name>
    <dbReference type="NCBI Taxonomy" id="27915"/>
    <lineage>
        <taxon>Eukaryota</taxon>
        <taxon>Metazoa</taxon>
        <taxon>Spiralia</taxon>
        <taxon>Lophotrochozoa</taxon>
        <taxon>Annelida</taxon>
        <taxon>Polychaeta</taxon>
        <taxon>Sedentaria</taxon>
        <taxon>Canalipalpata</taxon>
        <taxon>Sabellida</taxon>
        <taxon>Siboglinidae</taxon>
        <taxon>Ridgeia</taxon>
    </lineage>
</organism>
<evidence type="ECO:0000313" key="2">
    <source>
        <dbReference type="Proteomes" id="UP001209878"/>
    </source>
</evidence>
<dbReference type="CDD" id="cd09275">
    <property type="entry name" value="RNase_HI_RT_DIRS1"/>
    <property type="match status" value="1"/>
</dbReference>
<dbReference type="SUPFAM" id="SSF53098">
    <property type="entry name" value="Ribonuclease H-like"/>
    <property type="match status" value="1"/>
</dbReference>
<sequence>MFLDHRFLSSDTIKLYTDASSDIGFAAIFGTKWVAGTWHRSFSSSDITLLELHPLVLLTGIFGCYLANHCILFMTDNAGVVEIVNKLSSKNHHIMKLVRMLVLSCLKYNILFRSQHVPGYQNMIADHLSRFQIDEAQRAASWLDVEPSVIPQSLSPSMLLN</sequence>
<dbReference type="PANTHER" id="PTHR33050">
    <property type="entry name" value="REVERSE TRANSCRIPTASE DOMAIN-CONTAINING PROTEIN"/>
    <property type="match status" value="1"/>
</dbReference>
<reference evidence="1" key="1">
    <citation type="journal article" date="2023" name="Mol. Biol. Evol.">
        <title>Third-Generation Sequencing Reveals the Adaptive Role of the Epigenome in Three Deep-Sea Polychaetes.</title>
        <authorList>
            <person name="Perez M."/>
            <person name="Aroh O."/>
            <person name="Sun Y."/>
            <person name="Lan Y."/>
            <person name="Juniper S.K."/>
            <person name="Young C.R."/>
            <person name="Angers B."/>
            <person name="Qian P.Y."/>
        </authorList>
    </citation>
    <scope>NUCLEOTIDE SEQUENCE</scope>
    <source>
        <strain evidence="1">R07B-5</strain>
    </source>
</reference>
<dbReference type="InterPro" id="IPR052055">
    <property type="entry name" value="Hepadnavirus_pol/RT"/>
</dbReference>
<dbReference type="PANTHER" id="PTHR33050:SF8">
    <property type="entry name" value="REVERSE TRANSCRIPTASE DOMAIN-CONTAINING PROTEIN"/>
    <property type="match status" value="1"/>
</dbReference>
<dbReference type="AlphaFoldDB" id="A0AAD9JH04"/>
<name>A0AAD9JH04_RIDPI</name>